<dbReference type="GeneID" id="98915332"/>
<accession>A0A4R3Z3A0</accession>
<dbReference type="GO" id="GO:0016301">
    <property type="term" value="F:kinase activity"/>
    <property type="evidence" value="ECO:0007669"/>
    <property type="project" value="UniProtKB-KW"/>
</dbReference>
<dbReference type="CDD" id="cd01166">
    <property type="entry name" value="KdgK"/>
    <property type="match status" value="1"/>
</dbReference>
<protein>
    <submittedName>
        <fullName evidence="5">2-dehydro-3-deoxygluconokinase</fullName>
    </submittedName>
</protein>
<reference evidence="5 6" key="1">
    <citation type="submission" date="2019-03" db="EMBL/GenBank/DDBJ databases">
        <title>Genomic Encyclopedia of Type Strains, Phase IV (KMG-IV): sequencing the most valuable type-strain genomes for metagenomic binning, comparative biology and taxonomic classification.</title>
        <authorList>
            <person name="Goeker M."/>
        </authorList>
    </citation>
    <scope>NUCLEOTIDE SEQUENCE [LARGE SCALE GENOMIC DNA]</scope>
    <source>
        <strain evidence="5 6">DSM 29487</strain>
    </source>
</reference>
<evidence type="ECO:0000256" key="2">
    <source>
        <dbReference type="ARBA" id="ARBA00022679"/>
    </source>
</evidence>
<dbReference type="PANTHER" id="PTHR43320:SF2">
    <property type="entry name" value="2-DEHYDRO-3-DEOXYGLUCONOKINASE_2-DEHYDRO-3-DEOXYGALACTONOKINASE"/>
    <property type="match status" value="1"/>
</dbReference>
<keyword evidence="6" id="KW-1185">Reference proteome</keyword>
<evidence type="ECO:0000259" key="4">
    <source>
        <dbReference type="Pfam" id="PF00294"/>
    </source>
</evidence>
<evidence type="ECO:0000256" key="1">
    <source>
        <dbReference type="ARBA" id="ARBA00010688"/>
    </source>
</evidence>
<dbReference type="InterPro" id="IPR011611">
    <property type="entry name" value="PfkB_dom"/>
</dbReference>
<dbReference type="AlphaFoldDB" id="A0A4R3Z3A0"/>
<comment type="similarity">
    <text evidence="1">Belongs to the carbohydrate kinase PfkB family.</text>
</comment>
<evidence type="ECO:0000256" key="3">
    <source>
        <dbReference type="ARBA" id="ARBA00022777"/>
    </source>
</evidence>
<organism evidence="5 6">
    <name type="scientific">Longibaculum muris</name>
    <dbReference type="NCBI Taxonomy" id="1796628"/>
    <lineage>
        <taxon>Bacteria</taxon>
        <taxon>Bacillati</taxon>
        <taxon>Bacillota</taxon>
        <taxon>Erysipelotrichia</taxon>
        <taxon>Erysipelotrichales</taxon>
        <taxon>Coprobacillaceae</taxon>
        <taxon>Longibaculum</taxon>
    </lineage>
</organism>
<dbReference type="InterPro" id="IPR029056">
    <property type="entry name" value="Ribokinase-like"/>
</dbReference>
<comment type="caution">
    <text evidence="5">The sequence shown here is derived from an EMBL/GenBank/DDBJ whole genome shotgun (WGS) entry which is preliminary data.</text>
</comment>
<keyword evidence="3 5" id="KW-0418">Kinase</keyword>
<dbReference type="InterPro" id="IPR052700">
    <property type="entry name" value="Carb_kinase_PfkB-like"/>
</dbReference>
<gene>
    <name evidence="5" type="ORF">EDD60_10947</name>
</gene>
<keyword evidence="2" id="KW-0808">Transferase</keyword>
<sequence length="332" mass="37443">MKVLCMGETLLRYSTQKGHRISELDFQVHVGGSETNIAVSLAQFGFETTLLTKLPHHALGDAVISFLKRFGVDTTKIIRNDMRIGSYFLENGSGNRSSQVIYDRQYSAMTSFSLNDIKLEELFLDVDVFVVSGITAALNQSVREAIIEMLRYCRGNKITVVYDSNYRAKMWSIEEAGAALKEILPYVDILSAGYLDAQNFLGITSDKESFEERLNEVYMRMKEIYPHLKYITSTRRDILSTSVNDLTGYLYSDKLYVSKTYHIDDIVDRVGGGDAYLSGLLYGLLNGKDLKYSLEFGCCASVLKHTIHGDANTFSVEEIENFMESGTSRINR</sequence>
<proteinExistence type="inferred from homology"/>
<dbReference type="EMBL" id="SMCQ01000009">
    <property type="protein sequence ID" value="TCV99465.1"/>
    <property type="molecule type" value="Genomic_DNA"/>
</dbReference>
<dbReference type="SUPFAM" id="SSF53613">
    <property type="entry name" value="Ribokinase-like"/>
    <property type="match status" value="1"/>
</dbReference>
<dbReference type="Gene3D" id="3.40.1190.20">
    <property type="match status" value="1"/>
</dbReference>
<dbReference type="Proteomes" id="UP000295515">
    <property type="component" value="Unassembled WGS sequence"/>
</dbReference>
<evidence type="ECO:0000313" key="5">
    <source>
        <dbReference type="EMBL" id="TCV99465.1"/>
    </source>
</evidence>
<dbReference type="Pfam" id="PF00294">
    <property type="entry name" value="PfkB"/>
    <property type="match status" value="1"/>
</dbReference>
<evidence type="ECO:0000313" key="6">
    <source>
        <dbReference type="Proteomes" id="UP000295515"/>
    </source>
</evidence>
<dbReference type="PANTHER" id="PTHR43320">
    <property type="entry name" value="SUGAR KINASE"/>
    <property type="match status" value="1"/>
</dbReference>
<dbReference type="RefSeq" id="WP_066445885.1">
    <property type="nucleotide sequence ID" value="NZ_DBGCPY010000002.1"/>
</dbReference>
<feature type="domain" description="Carbohydrate kinase PfkB" evidence="4">
    <location>
        <begin position="3"/>
        <end position="311"/>
    </location>
</feature>
<name>A0A4R3Z3A0_9FIRM</name>